<dbReference type="AlphaFoldDB" id="A0A915HMZ3"/>
<dbReference type="Proteomes" id="UP000887565">
    <property type="component" value="Unplaced"/>
</dbReference>
<keyword evidence="1" id="KW-1185">Reference proteome</keyword>
<sequence>SVEHFFDLPYHFESVNPNLYALLRFGYCYGWDTWNSQMQAYTNACSITLSREYRMYPCLDTIEINKAPASLQNRLYDDVTMAVERWISSH</sequence>
<proteinExistence type="predicted"/>
<reference evidence="2" key="1">
    <citation type="submission" date="2022-11" db="UniProtKB">
        <authorList>
            <consortium name="WormBaseParasite"/>
        </authorList>
    </citation>
    <scope>IDENTIFICATION</scope>
</reference>
<name>A0A915HMZ3_ROMCU</name>
<protein>
    <submittedName>
        <fullName evidence="2">Uncharacterized protein</fullName>
    </submittedName>
</protein>
<dbReference type="WBParaSite" id="nRc.2.0.1.t02722-RA">
    <property type="protein sequence ID" value="nRc.2.0.1.t02722-RA"/>
    <property type="gene ID" value="nRc.2.0.1.g02722"/>
</dbReference>
<organism evidence="1 2">
    <name type="scientific">Romanomermis culicivorax</name>
    <name type="common">Nematode worm</name>
    <dbReference type="NCBI Taxonomy" id="13658"/>
    <lineage>
        <taxon>Eukaryota</taxon>
        <taxon>Metazoa</taxon>
        <taxon>Ecdysozoa</taxon>
        <taxon>Nematoda</taxon>
        <taxon>Enoplea</taxon>
        <taxon>Dorylaimia</taxon>
        <taxon>Mermithida</taxon>
        <taxon>Mermithoidea</taxon>
        <taxon>Mermithidae</taxon>
        <taxon>Romanomermis</taxon>
    </lineage>
</organism>
<evidence type="ECO:0000313" key="1">
    <source>
        <dbReference type="Proteomes" id="UP000887565"/>
    </source>
</evidence>
<accession>A0A915HMZ3</accession>
<evidence type="ECO:0000313" key="2">
    <source>
        <dbReference type="WBParaSite" id="nRc.2.0.1.t02722-RA"/>
    </source>
</evidence>